<feature type="compositionally biased region" description="Basic and acidic residues" evidence="1">
    <location>
        <begin position="274"/>
        <end position="291"/>
    </location>
</feature>
<sequence length="361" mass="38728">MATKASWLLLLLLVSLSAADNGEETNTEDKQNSNTGNKSNDPQKNKSTVHVDDKSTVQKTSDPDAGSTKSLSSAVKLVPTKEKSSDPVAGKQETVDGGAGSVTNVSSVQSKAKNVPSSQNAQNATKAEDEPIKSQAQSEVTKDAATAQKKDNLKDSTTAQDKVEAKGSAPSQNDPKGSETEKITASKNTKPASKGTGATDSDNPVKSPKDLEESQNEKNDKGKELLEPNEDAEVTNDGENPNEENPDEIPDQGLEGPVNPEITEFEGDEDDEPELPKETEKTGKDKQEDGNVKTQADPLPQDKSESSHFFAYLVTSAILVAVLYVAYHNKRKIIAFALEGRRAKGGRRPNSGDYQRLEHKI</sequence>
<gene>
    <name evidence="4" type="primary">tgoln2</name>
</gene>
<name>A0A803JM49_XENTR</name>
<feature type="region of interest" description="Disordered" evidence="1">
    <location>
        <begin position="18"/>
        <end position="303"/>
    </location>
</feature>
<dbReference type="Pfam" id="PF17818">
    <property type="entry name" value="KCT2"/>
    <property type="match status" value="1"/>
</dbReference>
<keyword evidence="3" id="KW-0732">Signal</keyword>
<dbReference type="Bgee" id="ENSXETG00000039705">
    <property type="expression patterns" value="Expressed in brain and 14 other cell types or tissues"/>
</dbReference>
<feature type="compositionally biased region" description="Polar residues" evidence="1">
    <location>
        <begin position="185"/>
        <end position="204"/>
    </location>
</feature>
<dbReference type="GeneTree" id="ENSGT00530000064712"/>
<evidence type="ECO:0000256" key="1">
    <source>
        <dbReference type="SAM" id="MobiDB-lite"/>
    </source>
</evidence>
<reference evidence="4" key="1">
    <citation type="journal article" date="2010" name="Science">
        <title>The genome of the Western clawed frog Xenopus tropicalis.</title>
        <authorList>
            <person name="Hellsten U."/>
            <person name="Harland R.M."/>
            <person name="Gilchrist M.J."/>
            <person name="Hendrix D."/>
            <person name="Jurka J."/>
            <person name="Kapitonov V."/>
            <person name="Ovcharenko I."/>
            <person name="Putnam N.H."/>
            <person name="Shu S."/>
            <person name="Taher L."/>
            <person name="Blitz I.L."/>
            <person name="Blumberg B."/>
            <person name="Dichmann D.S."/>
            <person name="Dubchak I."/>
            <person name="Amaya E."/>
            <person name="Detter J.C."/>
            <person name="Fletcher R."/>
            <person name="Gerhard D.S."/>
            <person name="Goodstein D."/>
            <person name="Graves T."/>
            <person name="Grigoriev I.V."/>
            <person name="Grimwood J."/>
            <person name="Kawashima T."/>
            <person name="Lindquist E."/>
            <person name="Lucas S.M."/>
            <person name="Mead P.E."/>
            <person name="Mitros T."/>
            <person name="Ogino H."/>
            <person name="Ohta Y."/>
            <person name="Poliakov A.V."/>
            <person name="Pollet N."/>
            <person name="Robert J."/>
            <person name="Salamov A."/>
            <person name="Sater A.K."/>
            <person name="Schmutz J."/>
            <person name="Terry A."/>
            <person name="Vize P.D."/>
            <person name="Warren W.C."/>
            <person name="Wells D."/>
            <person name="Wills A."/>
            <person name="Wilson R.K."/>
            <person name="Zimmerman L.B."/>
            <person name="Zorn A.M."/>
            <person name="Grainger R."/>
            <person name="Grammer T."/>
            <person name="Khokha M.K."/>
            <person name="Richardson P.M."/>
            <person name="Rokhsar D.S."/>
        </authorList>
    </citation>
    <scope>NUCLEOTIDE SEQUENCE [LARGE SCALE GENOMIC DNA]</scope>
    <source>
        <strain evidence="4">Nigerian</strain>
    </source>
</reference>
<feature type="compositionally biased region" description="Basic and acidic residues" evidence="1">
    <location>
        <begin position="41"/>
        <end position="56"/>
    </location>
</feature>
<organism evidence="4">
    <name type="scientific">Xenopus tropicalis</name>
    <name type="common">Western clawed frog</name>
    <name type="synonym">Silurana tropicalis</name>
    <dbReference type="NCBI Taxonomy" id="8364"/>
    <lineage>
        <taxon>Eukaryota</taxon>
        <taxon>Metazoa</taxon>
        <taxon>Chordata</taxon>
        <taxon>Craniata</taxon>
        <taxon>Vertebrata</taxon>
        <taxon>Euteleostomi</taxon>
        <taxon>Amphibia</taxon>
        <taxon>Batrachia</taxon>
        <taxon>Anura</taxon>
        <taxon>Pipoidea</taxon>
        <taxon>Pipidae</taxon>
        <taxon>Xenopodinae</taxon>
        <taxon>Xenopus</taxon>
        <taxon>Silurana</taxon>
    </lineage>
</organism>
<keyword evidence="2" id="KW-1133">Transmembrane helix</keyword>
<dbReference type="PANTHER" id="PTHR16502">
    <property type="entry name" value="KERATINOCYTE-ASSOCIATED TRANSMEMBRANE PROTEIN 2"/>
    <property type="match status" value="1"/>
</dbReference>
<dbReference type="PANTHER" id="PTHR16502:SF0">
    <property type="entry name" value="KERATINOCYTE-ASSOCIATED TRANSMEMBRANE PROTEIN 2"/>
    <property type="match status" value="1"/>
</dbReference>
<dbReference type="AlphaFoldDB" id="A0A803JM49"/>
<reference evidence="4" key="2">
    <citation type="submission" date="2021-03" db="UniProtKB">
        <authorList>
            <consortium name="Ensembl"/>
        </authorList>
    </citation>
    <scope>IDENTIFICATION</scope>
</reference>
<keyword evidence="2" id="KW-0472">Membrane</keyword>
<evidence type="ECO:0000313" key="4">
    <source>
        <dbReference type="Ensembl" id="ENSXETP00000109011"/>
    </source>
</evidence>
<feature type="compositionally biased region" description="Basic and acidic residues" evidence="1">
    <location>
        <begin position="207"/>
        <end position="226"/>
    </location>
</feature>
<evidence type="ECO:0000256" key="2">
    <source>
        <dbReference type="SAM" id="Phobius"/>
    </source>
</evidence>
<feature type="compositionally biased region" description="Acidic residues" evidence="1">
    <location>
        <begin position="263"/>
        <end position="273"/>
    </location>
</feature>
<keyword evidence="2" id="KW-0812">Transmembrane</keyword>
<feature type="compositionally biased region" description="Polar residues" evidence="1">
    <location>
        <begin position="101"/>
        <end position="125"/>
    </location>
</feature>
<feature type="chain" id="PRO_5031316577" evidence="3">
    <location>
        <begin position="20"/>
        <end position="361"/>
    </location>
</feature>
<dbReference type="Ensembl" id="ENSXETT00000124191">
    <property type="protein sequence ID" value="ENSXETP00000109011"/>
    <property type="gene ID" value="ENSXETG00000039705"/>
</dbReference>
<proteinExistence type="predicted"/>
<feature type="transmembrane region" description="Helical" evidence="2">
    <location>
        <begin position="309"/>
        <end position="327"/>
    </location>
</feature>
<evidence type="ECO:0000256" key="3">
    <source>
        <dbReference type="SAM" id="SignalP"/>
    </source>
</evidence>
<feature type="signal peptide" evidence="3">
    <location>
        <begin position="1"/>
        <end position="19"/>
    </location>
</feature>
<accession>A0A803JM49</accession>
<feature type="compositionally biased region" description="Acidic residues" evidence="1">
    <location>
        <begin position="227"/>
        <end position="250"/>
    </location>
</feature>
<dbReference type="InterPro" id="IPR037645">
    <property type="entry name" value="KCT2"/>
</dbReference>
<protein>
    <submittedName>
        <fullName evidence="4">Trans-golgi network protein 2</fullName>
    </submittedName>
</protein>